<organism evidence="10 11">
    <name type="scientific">Xylaria grammica</name>
    <dbReference type="NCBI Taxonomy" id="363999"/>
    <lineage>
        <taxon>Eukaryota</taxon>
        <taxon>Fungi</taxon>
        <taxon>Dikarya</taxon>
        <taxon>Ascomycota</taxon>
        <taxon>Pezizomycotina</taxon>
        <taxon>Sordariomycetes</taxon>
        <taxon>Xylariomycetidae</taxon>
        <taxon>Xylariales</taxon>
        <taxon>Xylariaceae</taxon>
        <taxon>Xylaria</taxon>
    </lineage>
</organism>
<comment type="similarity">
    <text evidence="2">Belongs to the RNase H family.</text>
</comment>
<evidence type="ECO:0000259" key="9">
    <source>
        <dbReference type="PROSITE" id="PS50879"/>
    </source>
</evidence>
<evidence type="ECO:0000256" key="4">
    <source>
        <dbReference type="ARBA" id="ARBA00022722"/>
    </source>
</evidence>
<dbReference type="STRING" id="363999.A0A439CW69"/>
<dbReference type="SUPFAM" id="SSF53098">
    <property type="entry name" value="Ribonuclease H-like"/>
    <property type="match status" value="1"/>
</dbReference>
<protein>
    <recommendedName>
        <fullName evidence="3">ribonuclease H</fullName>
        <ecNumber evidence="3">3.1.26.4</ecNumber>
    </recommendedName>
</protein>
<keyword evidence="5" id="KW-0479">Metal-binding</keyword>
<dbReference type="InterPro" id="IPR002156">
    <property type="entry name" value="RNaseH_domain"/>
</dbReference>
<dbReference type="InterPro" id="IPR012337">
    <property type="entry name" value="RNaseH-like_sf"/>
</dbReference>
<reference evidence="10 11" key="1">
    <citation type="submission" date="2018-12" db="EMBL/GenBank/DDBJ databases">
        <title>Draft genome sequence of Xylaria grammica IHI A82.</title>
        <authorList>
            <person name="Buettner E."/>
            <person name="Kellner H."/>
        </authorList>
    </citation>
    <scope>NUCLEOTIDE SEQUENCE [LARGE SCALE GENOMIC DNA]</scope>
    <source>
        <strain evidence="10 11">IHI A82</strain>
    </source>
</reference>
<comment type="catalytic activity">
    <reaction evidence="1">
        <text>Endonucleolytic cleavage to 5'-phosphomonoester.</text>
        <dbReference type="EC" id="3.1.26.4"/>
    </reaction>
</comment>
<dbReference type="Proteomes" id="UP000286045">
    <property type="component" value="Unassembled WGS sequence"/>
</dbReference>
<dbReference type="GO" id="GO:0046872">
    <property type="term" value="F:metal ion binding"/>
    <property type="evidence" value="ECO:0007669"/>
    <property type="project" value="UniProtKB-KW"/>
</dbReference>
<proteinExistence type="inferred from homology"/>
<dbReference type="EC" id="3.1.26.4" evidence="3"/>
<dbReference type="AlphaFoldDB" id="A0A439CW69"/>
<keyword evidence="11" id="KW-1185">Reference proteome</keyword>
<dbReference type="InterPro" id="IPR050092">
    <property type="entry name" value="RNase_H"/>
</dbReference>
<dbReference type="GO" id="GO:0003676">
    <property type="term" value="F:nucleic acid binding"/>
    <property type="evidence" value="ECO:0007669"/>
    <property type="project" value="InterPro"/>
</dbReference>
<dbReference type="CDD" id="cd13934">
    <property type="entry name" value="RNase_H_Dikarya_like"/>
    <property type="match status" value="1"/>
</dbReference>
<evidence type="ECO:0000256" key="1">
    <source>
        <dbReference type="ARBA" id="ARBA00000077"/>
    </source>
</evidence>
<feature type="compositionally biased region" description="Low complexity" evidence="8">
    <location>
        <begin position="15"/>
        <end position="25"/>
    </location>
</feature>
<keyword evidence="6" id="KW-0255">Endonuclease</keyword>
<evidence type="ECO:0000256" key="8">
    <source>
        <dbReference type="SAM" id="MobiDB-lite"/>
    </source>
</evidence>
<accession>A0A439CW69</accession>
<dbReference type="Pfam" id="PF00075">
    <property type="entry name" value="RNase_H"/>
    <property type="match status" value="1"/>
</dbReference>
<dbReference type="PROSITE" id="PS50879">
    <property type="entry name" value="RNASE_H_1"/>
    <property type="match status" value="1"/>
</dbReference>
<dbReference type="GO" id="GO:0043137">
    <property type="term" value="P:DNA replication, removal of RNA primer"/>
    <property type="evidence" value="ECO:0007669"/>
    <property type="project" value="TreeGrafter"/>
</dbReference>
<comment type="caution">
    <text evidence="10">The sequence shown here is derived from an EMBL/GenBank/DDBJ whole genome shotgun (WGS) entry which is preliminary data.</text>
</comment>
<keyword evidence="7" id="KW-0378">Hydrolase</keyword>
<evidence type="ECO:0000256" key="3">
    <source>
        <dbReference type="ARBA" id="ARBA00012180"/>
    </source>
</evidence>
<evidence type="ECO:0000256" key="5">
    <source>
        <dbReference type="ARBA" id="ARBA00022723"/>
    </source>
</evidence>
<dbReference type="PANTHER" id="PTHR10642:SF26">
    <property type="entry name" value="RIBONUCLEASE H1"/>
    <property type="match status" value="1"/>
</dbReference>
<evidence type="ECO:0000256" key="2">
    <source>
        <dbReference type="ARBA" id="ARBA00005300"/>
    </source>
</evidence>
<feature type="region of interest" description="Disordered" evidence="8">
    <location>
        <begin position="1"/>
        <end position="45"/>
    </location>
</feature>
<sequence>MAAYPTATEPSVSWTPRRNGTTGLRRGTGRVFPTRFTPPSPTIKPTQLFPGQATYGLLTRYIDRHDPRKVLLLTDGSCLKNGQLNPQAGWGVVHGPGFAGQPPLVVSGPLESVGPFGGPGVQTSNRAELRAVIAALGLWNWLDEGFDTVVIATDSEYVVAGATEWAKIWIQNGWRRAANEQVMNKDLWEALLGEVERWHDYGVSIQFWKIPRDWNEVADAAAKEAAEEHEALYEWMEVRGLSH</sequence>
<evidence type="ECO:0000256" key="6">
    <source>
        <dbReference type="ARBA" id="ARBA00022759"/>
    </source>
</evidence>
<dbReference type="EMBL" id="RYZI01000340">
    <property type="protein sequence ID" value="RWA06400.1"/>
    <property type="molecule type" value="Genomic_DNA"/>
</dbReference>
<dbReference type="GO" id="GO:0004523">
    <property type="term" value="F:RNA-DNA hybrid ribonuclease activity"/>
    <property type="evidence" value="ECO:0007669"/>
    <property type="project" value="UniProtKB-EC"/>
</dbReference>
<dbReference type="InterPro" id="IPR036397">
    <property type="entry name" value="RNaseH_sf"/>
</dbReference>
<dbReference type="PANTHER" id="PTHR10642">
    <property type="entry name" value="RIBONUCLEASE H1"/>
    <property type="match status" value="1"/>
</dbReference>
<keyword evidence="4" id="KW-0540">Nuclease</keyword>
<name>A0A439CW69_9PEZI</name>
<evidence type="ECO:0000313" key="10">
    <source>
        <dbReference type="EMBL" id="RWA06400.1"/>
    </source>
</evidence>
<evidence type="ECO:0000256" key="7">
    <source>
        <dbReference type="ARBA" id="ARBA00022801"/>
    </source>
</evidence>
<feature type="domain" description="RNase H type-1" evidence="9">
    <location>
        <begin position="66"/>
        <end position="227"/>
    </location>
</feature>
<evidence type="ECO:0000313" key="11">
    <source>
        <dbReference type="Proteomes" id="UP000286045"/>
    </source>
</evidence>
<gene>
    <name evidence="10" type="ORF">EKO27_g8711</name>
</gene>
<dbReference type="Gene3D" id="3.30.420.10">
    <property type="entry name" value="Ribonuclease H-like superfamily/Ribonuclease H"/>
    <property type="match status" value="1"/>
</dbReference>